<feature type="transmembrane region" description="Helical" evidence="8">
    <location>
        <begin position="12"/>
        <end position="38"/>
    </location>
</feature>
<protein>
    <recommendedName>
        <fullName evidence="3">Protein PsiE</fullName>
    </recommendedName>
</protein>
<accession>A0ABV5WG16</accession>
<evidence type="ECO:0000256" key="2">
    <source>
        <dbReference type="ARBA" id="ARBA00005632"/>
    </source>
</evidence>
<feature type="transmembrane region" description="Helical" evidence="8">
    <location>
        <begin position="58"/>
        <end position="79"/>
    </location>
</feature>
<dbReference type="RefSeq" id="WP_379949861.1">
    <property type="nucleotide sequence ID" value="NZ_JBHMAF010000073.1"/>
</dbReference>
<evidence type="ECO:0000256" key="3">
    <source>
        <dbReference type="ARBA" id="ARBA00021903"/>
    </source>
</evidence>
<dbReference type="PANTHER" id="PTHR37819:SF1">
    <property type="entry name" value="PROTEIN PSIE"/>
    <property type="match status" value="1"/>
</dbReference>
<dbReference type="PIRSF" id="PIRSF029598">
    <property type="entry name" value="PsiE"/>
    <property type="match status" value="1"/>
</dbReference>
<keyword evidence="7 8" id="KW-0472">Membrane</keyword>
<dbReference type="Proteomes" id="UP001589609">
    <property type="component" value="Unassembled WGS sequence"/>
</dbReference>
<reference evidence="9 10" key="1">
    <citation type="submission" date="2024-09" db="EMBL/GenBank/DDBJ databases">
        <authorList>
            <person name="Sun Q."/>
            <person name="Mori K."/>
        </authorList>
    </citation>
    <scope>NUCLEOTIDE SEQUENCE [LARGE SCALE GENOMIC DNA]</scope>
    <source>
        <strain evidence="9 10">JCM 11201</strain>
    </source>
</reference>
<dbReference type="PANTHER" id="PTHR37819">
    <property type="entry name" value="PROTEIN PSIE"/>
    <property type="match status" value="1"/>
</dbReference>
<evidence type="ECO:0000256" key="1">
    <source>
        <dbReference type="ARBA" id="ARBA00004429"/>
    </source>
</evidence>
<feature type="transmembrane region" description="Helical" evidence="8">
    <location>
        <begin position="91"/>
        <end position="108"/>
    </location>
</feature>
<evidence type="ECO:0000313" key="10">
    <source>
        <dbReference type="Proteomes" id="UP001589609"/>
    </source>
</evidence>
<dbReference type="EMBL" id="JBHMAF010000073">
    <property type="protein sequence ID" value="MFB9759558.1"/>
    <property type="molecule type" value="Genomic_DNA"/>
</dbReference>
<keyword evidence="4" id="KW-1003">Cell membrane</keyword>
<evidence type="ECO:0000256" key="5">
    <source>
        <dbReference type="ARBA" id="ARBA00022692"/>
    </source>
</evidence>
<organism evidence="9 10">
    <name type="scientific">Ectobacillus funiculus</name>
    <dbReference type="NCBI Taxonomy" id="137993"/>
    <lineage>
        <taxon>Bacteria</taxon>
        <taxon>Bacillati</taxon>
        <taxon>Bacillota</taxon>
        <taxon>Bacilli</taxon>
        <taxon>Bacillales</taxon>
        <taxon>Bacillaceae</taxon>
        <taxon>Ectobacillus</taxon>
    </lineage>
</organism>
<evidence type="ECO:0000256" key="8">
    <source>
        <dbReference type="SAM" id="Phobius"/>
    </source>
</evidence>
<evidence type="ECO:0000313" key="9">
    <source>
        <dbReference type="EMBL" id="MFB9759558.1"/>
    </source>
</evidence>
<dbReference type="InterPro" id="IPR009315">
    <property type="entry name" value="P_starv_induced_PsiE"/>
</dbReference>
<evidence type="ECO:0000256" key="7">
    <source>
        <dbReference type="ARBA" id="ARBA00023136"/>
    </source>
</evidence>
<feature type="transmembrane region" description="Helical" evidence="8">
    <location>
        <begin position="114"/>
        <end position="131"/>
    </location>
</feature>
<keyword evidence="10" id="KW-1185">Reference proteome</keyword>
<comment type="similarity">
    <text evidence="2">Belongs to the PsiE family.</text>
</comment>
<name>A0ABV5WG16_9BACI</name>
<proteinExistence type="inferred from homology"/>
<comment type="caution">
    <text evidence="9">The sequence shown here is derived from an EMBL/GenBank/DDBJ whole genome shotgun (WGS) entry which is preliminary data.</text>
</comment>
<gene>
    <name evidence="9" type="primary">psiE</name>
    <name evidence="9" type="ORF">ACFFMS_14105</name>
</gene>
<keyword evidence="6 8" id="KW-1133">Transmembrane helix</keyword>
<comment type="subcellular location">
    <subcellularLocation>
        <location evidence="1">Cell inner membrane</location>
        <topology evidence="1">Multi-pass membrane protein</topology>
    </subcellularLocation>
</comment>
<evidence type="ECO:0000256" key="4">
    <source>
        <dbReference type="ARBA" id="ARBA00022475"/>
    </source>
</evidence>
<evidence type="ECO:0000256" key="6">
    <source>
        <dbReference type="ARBA" id="ARBA00022989"/>
    </source>
</evidence>
<dbReference type="NCBIfam" id="NF002765">
    <property type="entry name" value="PRK02833.1-3"/>
    <property type="match status" value="1"/>
</dbReference>
<dbReference type="InterPro" id="IPR020948">
    <property type="entry name" value="P_starv_induced_PsiE-like"/>
</dbReference>
<sequence length="141" mass="16569">MKEQGKVTGSKLKISFVLQSILNVALIILAIALCFMLGKEIIHFIRFSFFGEGVNTQYELLESILVFFLYFEFIAMIVKYFQEHYHFPIRYFLYIGITALIRLIIVHYENPMHTLLYTLAILVLVISYFIMNSATARRERL</sequence>
<dbReference type="Pfam" id="PF06146">
    <property type="entry name" value="PsiE"/>
    <property type="match status" value="1"/>
</dbReference>
<keyword evidence="5 8" id="KW-0812">Transmembrane</keyword>